<dbReference type="RefSeq" id="WP_125095388.1">
    <property type="nucleotide sequence ID" value="NZ_RRUE01000001.1"/>
</dbReference>
<feature type="compositionally biased region" description="Polar residues" evidence="1">
    <location>
        <begin position="36"/>
        <end position="59"/>
    </location>
</feature>
<feature type="region of interest" description="Disordered" evidence="1">
    <location>
        <begin position="31"/>
        <end position="156"/>
    </location>
</feature>
<reference evidence="2 3" key="1">
    <citation type="submission" date="2018-11" db="EMBL/GenBank/DDBJ databases">
        <title>Genome sequencing of Lautropia sp. KCOM 2505 (= ChDC F240).</title>
        <authorList>
            <person name="Kook J.-K."/>
            <person name="Park S.-N."/>
            <person name="Lim Y.K."/>
        </authorList>
    </citation>
    <scope>NUCLEOTIDE SEQUENCE [LARGE SCALE GENOMIC DNA]</scope>
    <source>
        <strain evidence="2 3">KCOM 2505</strain>
    </source>
</reference>
<evidence type="ECO:0000313" key="2">
    <source>
        <dbReference type="EMBL" id="RRN45962.1"/>
    </source>
</evidence>
<protein>
    <submittedName>
        <fullName evidence="2">Uncharacterized protein</fullName>
    </submittedName>
</protein>
<organism evidence="2 3">
    <name type="scientific">Lautropia dentalis</name>
    <dbReference type="NCBI Taxonomy" id="2490857"/>
    <lineage>
        <taxon>Bacteria</taxon>
        <taxon>Pseudomonadati</taxon>
        <taxon>Pseudomonadota</taxon>
        <taxon>Betaproteobacteria</taxon>
        <taxon>Burkholderiales</taxon>
        <taxon>Burkholderiaceae</taxon>
        <taxon>Lautropia</taxon>
    </lineage>
</organism>
<name>A0A426FTC5_9BURK</name>
<feature type="compositionally biased region" description="Pro residues" evidence="1">
    <location>
        <begin position="93"/>
        <end position="117"/>
    </location>
</feature>
<keyword evidence="3" id="KW-1185">Reference proteome</keyword>
<feature type="compositionally biased region" description="Polar residues" evidence="1">
    <location>
        <begin position="135"/>
        <end position="147"/>
    </location>
</feature>
<dbReference type="Proteomes" id="UP000270261">
    <property type="component" value="Unassembled WGS sequence"/>
</dbReference>
<sequence length="435" mass="46526">MSHYAASHRVSKHLGLTTVLLLLAACGGGGDGGSGNAVSSSPVAPSGTAQVADAGSTSVPAAPASGVDSPNNVVPGSPAVSPSPGATQTQQPVPTPQPVPQPAPSPVPEPAPVPAPGPDDGKTDIQKKPQENPVAPNTASPSGNAAQQPPLLDGKLSGDALMTMLESKAPVDTTWMPQRAASHFAEPYSMSPVASRSAKLEERPARFPAIVALSRISPENYDMSNVSYAVAGNGGTYRPAKGDFELIVGTYATNAKAVSAYATETFVNMTMTLKGNATETDFTLGGEISVNTETGWPRPEETNHDLNRYGFQMVSEQPKTYSRAAYFSANEPIQTWNSCCGTVKLFWRPGPSTRDVDLCWNVDSWYVKRLQCSTWTLQEDWVHGLRFTGGGVYMEDDHSVINHWELLENGEYRYWNESGKYLWRVDGRSIDLFHG</sequence>
<feature type="compositionally biased region" description="Low complexity" evidence="1">
    <location>
        <begin position="69"/>
        <end position="92"/>
    </location>
</feature>
<proteinExistence type="predicted"/>
<feature type="compositionally biased region" description="Basic and acidic residues" evidence="1">
    <location>
        <begin position="119"/>
        <end position="130"/>
    </location>
</feature>
<dbReference type="EMBL" id="RRUE01000001">
    <property type="protein sequence ID" value="RRN45962.1"/>
    <property type="molecule type" value="Genomic_DNA"/>
</dbReference>
<evidence type="ECO:0000313" key="3">
    <source>
        <dbReference type="Proteomes" id="UP000270261"/>
    </source>
</evidence>
<evidence type="ECO:0000256" key="1">
    <source>
        <dbReference type="SAM" id="MobiDB-lite"/>
    </source>
</evidence>
<accession>A0A426FTC5</accession>
<dbReference type="AlphaFoldDB" id="A0A426FTC5"/>
<comment type="caution">
    <text evidence="2">The sequence shown here is derived from an EMBL/GenBank/DDBJ whole genome shotgun (WGS) entry which is preliminary data.</text>
</comment>
<gene>
    <name evidence="2" type="ORF">EHV23_07685</name>
</gene>